<keyword evidence="2" id="KW-1185">Reference proteome</keyword>
<dbReference type="Proteomes" id="UP000199029">
    <property type="component" value="Unassembled WGS sequence"/>
</dbReference>
<reference evidence="2" key="1">
    <citation type="submission" date="2016-10" db="EMBL/GenBank/DDBJ databases">
        <authorList>
            <person name="Varghese N."/>
            <person name="Submissions S."/>
        </authorList>
    </citation>
    <scope>NUCLEOTIDE SEQUENCE [LARGE SCALE GENOMIC DNA]</scope>
    <source>
        <strain evidence="2">OR362-8,ATCC BAA-1266,JCM 13504</strain>
    </source>
</reference>
<proteinExistence type="predicted"/>
<evidence type="ECO:0000313" key="1">
    <source>
        <dbReference type="EMBL" id="SFP72377.1"/>
    </source>
</evidence>
<sequence>MKKNLLLLLFCIGLTACKKGQDPSAPSKTELLTTNNWRLAASTVVSVSKGVSTTVDAYATIPACERDNFIRFRPDQSMVYDEGPTTCNPTFSQTVTSSWNWADNERTLALGTHIVGATVPYEVIEFTAGTLRLRYTLRQYFGGTDSSTEERTYQAF</sequence>
<evidence type="ECO:0008006" key="3">
    <source>
        <dbReference type="Google" id="ProtNLM"/>
    </source>
</evidence>
<dbReference type="PROSITE" id="PS51257">
    <property type="entry name" value="PROKAR_LIPOPROTEIN"/>
    <property type="match status" value="1"/>
</dbReference>
<name>A0A1I5SPC7_HYMAR</name>
<evidence type="ECO:0000313" key="2">
    <source>
        <dbReference type="Proteomes" id="UP000199029"/>
    </source>
</evidence>
<dbReference type="AlphaFoldDB" id="A0A1I5SPC7"/>
<protein>
    <recommendedName>
        <fullName evidence="3">Lipocalin-like domain-containing protein</fullName>
    </recommendedName>
</protein>
<accession>A0A1I5SPC7</accession>
<dbReference type="EMBL" id="FOXS01000001">
    <property type="protein sequence ID" value="SFP72377.1"/>
    <property type="molecule type" value="Genomic_DNA"/>
</dbReference>
<gene>
    <name evidence="1" type="ORF">SAMN04515668_0131</name>
</gene>
<organism evidence="1 2">
    <name type="scientific">Hymenobacter arizonensis</name>
    <name type="common">Siccationidurans arizonensis</name>
    <dbReference type="NCBI Taxonomy" id="1227077"/>
    <lineage>
        <taxon>Bacteria</taxon>
        <taxon>Pseudomonadati</taxon>
        <taxon>Bacteroidota</taxon>
        <taxon>Cytophagia</taxon>
        <taxon>Cytophagales</taxon>
        <taxon>Hymenobacteraceae</taxon>
        <taxon>Hymenobacter</taxon>
    </lineage>
</organism>